<name>A0ABV2QD00_9BURK</name>
<dbReference type="InterPro" id="IPR050832">
    <property type="entry name" value="Bact_Acetyltransf"/>
</dbReference>
<gene>
    <name evidence="4" type="ORF">ABIE13_003558</name>
</gene>
<protein>
    <submittedName>
        <fullName evidence="4">Ribosomal protein S18 acetylase RimI-like enzyme</fullName>
    </submittedName>
</protein>
<keyword evidence="2" id="KW-0012">Acyltransferase</keyword>
<evidence type="ECO:0000259" key="3">
    <source>
        <dbReference type="PROSITE" id="PS51186"/>
    </source>
</evidence>
<reference evidence="4 5" key="1">
    <citation type="submission" date="2024-06" db="EMBL/GenBank/DDBJ databases">
        <title>Sorghum-associated microbial communities from plants grown in Nebraska, USA.</title>
        <authorList>
            <person name="Schachtman D."/>
        </authorList>
    </citation>
    <scope>NUCLEOTIDE SEQUENCE [LARGE SCALE GENOMIC DNA]</scope>
    <source>
        <strain evidence="4 5">2709</strain>
    </source>
</reference>
<keyword evidence="1" id="KW-0808">Transferase</keyword>
<dbReference type="InterPro" id="IPR016181">
    <property type="entry name" value="Acyl_CoA_acyltransferase"/>
</dbReference>
<proteinExistence type="predicted"/>
<dbReference type="InterPro" id="IPR000182">
    <property type="entry name" value="GNAT_dom"/>
</dbReference>
<dbReference type="EMBL" id="JBEPSH010000007">
    <property type="protein sequence ID" value="MET4578442.1"/>
    <property type="molecule type" value="Genomic_DNA"/>
</dbReference>
<evidence type="ECO:0000256" key="1">
    <source>
        <dbReference type="ARBA" id="ARBA00022679"/>
    </source>
</evidence>
<dbReference type="Pfam" id="PF00583">
    <property type="entry name" value="Acetyltransf_1"/>
    <property type="match status" value="1"/>
</dbReference>
<dbReference type="Gene3D" id="3.40.630.30">
    <property type="match status" value="1"/>
</dbReference>
<keyword evidence="5" id="KW-1185">Reference proteome</keyword>
<comment type="caution">
    <text evidence="4">The sequence shown here is derived from an EMBL/GenBank/DDBJ whole genome shotgun (WGS) entry which is preliminary data.</text>
</comment>
<dbReference type="PANTHER" id="PTHR43877">
    <property type="entry name" value="AMINOALKYLPHOSPHONATE N-ACETYLTRANSFERASE-RELATED-RELATED"/>
    <property type="match status" value="1"/>
</dbReference>
<organism evidence="4 5">
    <name type="scientific">Ottowia thiooxydans</name>
    <dbReference type="NCBI Taxonomy" id="219182"/>
    <lineage>
        <taxon>Bacteria</taxon>
        <taxon>Pseudomonadati</taxon>
        <taxon>Pseudomonadota</taxon>
        <taxon>Betaproteobacteria</taxon>
        <taxon>Burkholderiales</taxon>
        <taxon>Comamonadaceae</taxon>
        <taxon>Ottowia</taxon>
    </lineage>
</organism>
<dbReference type="CDD" id="cd04301">
    <property type="entry name" value="NAT_SF"/>
    <property type="match status" value="1"/>
</dbReference>
<evidence type="ECO:0000313" key="5">
    <source>
        <dbReference type="Proteomes" id="UP001549320"/>
    </source>
</evidence>
<feature type="domain" description="N-acetyltransferase" evidence="3">
    <location>
        <begin position="5"/>
        <end position="166"/>
    </location>
</feature>
<accession>A0ABV2QD00</accession>
<dbReference type="PROSITE" id="PS51186">
    <property type="entry name" value="GNAT"/>
    <property type="match status" value="1"/>
</dbReference>
<evidence type="ECO:0000256" key="2">
    <source>
        <dbReference type="ARBA" id="ARBA00023315"/>
    </source>
</evidence>
<dbReference type="PANTHER" id="PTHR43877:SF2">
    <property type="entry name" value="AMINOALKYLPHOSPHONATE N-ACETYLTRANSFERASE-RELATED"/>
    <property type="match status" value="1"/>
</dbReference>
<dbReference type="Proteomes" id="UP001549320">
    <property type="component" value="Unassembled WGS sequence"/>
</dbReference>
<dbReference type="SUPFAM" id="SSF55729">
    <property type="entry name" value="Acyl-CoA N-acyltransferases (Nat)"/>
    <property type="match status" value="1"/>
</dbReference>
<evidence type="ECO:0000313" key="4">
    <source>
        <dbReference type="EMBL" id="MET4578442.1"/>
    </source>
</evidence>
<sequence length="166" mass="18403">MPSRVEVSLVNYQDSVDAQAVVALLNEYASEPAGGAEPLTSEVKERLVREMAERPHLFSVLAWADEGDTRKAVGLINCVEGFSTFLARPLVNIHDVVVSASHRQRGIAQAMFDFVEREAVRRGACKLTLEVLTGNTSARHLYEKQGFAPYALDPAWGEAMMWQKKI</sequence>